<dbReference type="Proteomes" id="UP000887116">
    <property type="component" value="Unassembled WGS sequence"/>
</dbReference>
<gene>
    <name evidence="1" type="ORF">TNCT_219681</name>
</gene>
<name>A0A8X6GSB4_TRICU</name>
<comment type="caution">
    <text evidence="1">The sequence shown here is derived from an EMBL/GenBank/DDBJ whole genome shotgun (WGS) entry which is preliminary data.</text>
</comment>
<evidence type="ECO:0000313" key="1">
    <source>
        <dbReference type="EMBL" id="GFR07910.1"/>
    </source>
</evidence>
<evidence type="ECO:0000313" key="2">
    <source>
        <dbReference type="Proteomes" id="UP000887116"/>
    </source>
</evidence>
<accession>A0A8X6GSB4</accession>
<dbReference type="AlphaFoldDB" id="A0A8X6GSB4"/>
<proteinExistence type="predicted"/>
<organism evidence="1 2">
    <name type="scientific">Trichonephila clavata</name>
    <name type="common">Joro spider</name>
    <name type="synonym">Nephila clavata</name>
    <dbReference type="NCBI Taxonomy" id="2740835"/>
    <lineage>
        <taxon>Eukaryota</taxon>
        <taxon>Metazoa</taxon>
        <taxon>Ecdysozoa</taxon>
        <taxon>Arthropoda</taxon>
        <taxon>Chelicerata</taxon>
        <taxon>Arachnida</taxon>
        <taxon>Araneae</taxon>
        <taxon>Araneomorphae</taxon>
        <taxon>Entelegynae</taxon>
        <taxon>Araneoidea</taxon>
        <taxon>Nephilidae</taxon>
        <taxon>Trichonephila</taxon>
    </lineage>
</organism>
<reference evidence="1" key="1">
    <citation type="submission" date="2020-07" db="EMBL/GenBank/DDBJ databases">
        <title>Multicomponent nature underlies the extraordinary mechanical properties of spider dragline silk.</title>
        <authorList>
            <person name="Kono N."/>
            <person name="Nakamura H."/>
            <person name="Mori M."/>
            <person name="Yoshida Y."/>
            <person name="Ohtoshi R."/>
            <person name="Malay A.D."/>
            <person name="Moran D.A.P."/>
            <person name="Tomita M."/>
            <person name="Numata K."/>
            <person name="Arakawa K."/>
        </authorList>
    </citation>
    <scope>NUCLEOTIDE SEQUENCE</scope>
</reference>
<protein>
    <submittedName>
        <fullName evidence="1">Uncharacterized protein</fullName>
    </submittedName>
</protein>
<keyword evidence="2" id="KW-1185">Reference proteome</keyword>
<dbReference type="EMBL" id="BMAO01026227">
    <property type="protein sequence ID" value="GFR07910.1"/>
    <property type="molecule type" value="Genomic_DNA"/>
</dbReference>
<sequence>MTVSLVEYVLMVKLSYENKRNAFAVIPEFGSRKSCWHKPTSTKCIRSMIKGFEKTRELGVQRRRGCKCVTQFLAYAFKAAVNAYSHTSEFGASSTPAFS</sequence>